<reference evidence="3" key="1">
    <citation type="submission" date="2020-01" db="EMBL/GenBank/DDBJ databases">
        <authorList>
            <person name="Meier V. D."/>
            <person name="Meier V D."/>
        </authorList>
    </citation>
    <scope>NUCLEOTIDE SEQUENCE</scope>
    <source>
        <strain evidence="3">HLG_WM_MAG_12</strain>
    </source>
</reference>
<dbReference type="InterPro" id="IPR051083">
    <property type="entry name" value="GrpII_Intron_Splice-Mob/Def"/>
</dbReference>
<protein>
    <submittedName>
        <fullName evidence="3">RNA-directed DNA polymerase (Reverse transcriptase)</fullName>
    </submittedName>
</protein>
<name>A0A6S6SXV5_9BACT</name>
<keyword evidence="3" id="KW-0808">Transferase</keyword>
<dbReference type="Pfam" id="PF00078">
    <property type="entry name" value="RVT_1"/>
    <property type="match status" value="1"/>
</dbReference>
<dbReference type="AlphaFoldDB" id="A0A6S6SXV5"/>
<dbReference type="PROSITE" id="PS50878">
    <property type="entry name" value="RT_POL"/>
    <property type="match status" value="1"/>
</dbReference>
<organism evidence="3">
    <name type="scientific">uncultured Campylobacterales bacterium</name>
    <dbReference type="NCBI Taxonomy" id="352960"/>
    <lineage>
        <taxon>Bacteria</taxon>
        <taxon>Pseudomonadati</taxon>
        <taxon>Campylobacterota</taxon>
        <taxon>Epsilonproteobacteria</taxon>
        <taxon>Campylobacterales</taxon>
        <taxon>environmental samples</taxon>
    </lineage>
</organism>
<keyword evidence="3" id="KW-0548">Nucleotidyltransferase</keyword>
<gene>
    <name evidence="3" type="ORF">HELGO_WM9059</name>
</gene>
<proteinExistence type="inferred from homology"/>
<sequence>MNKTYGWDKFLSYDNFKVAFDRLKTAPMHEHKNLYRNELIAFEMFLEENLSTTIQLLKDDGYTNLNQKAYKFYLPKPKGLVRPITHLSFIDLIVYQALGNIVAESFKDVLKPYQNKMIFGNIYNDDKNSKIFFFKPWKYNWKNFQKLSKQFIDDEEYNYIVEFDIASFYDTINHNVLKTILEKKIDKKVVDILIYILKYSSADFSRHQNIIANGIPQGPIASAILAEVFLNNFFDNFFSKQMGKDEIKYIRYADDIRIFTKEEYIGNKYITILDLLCRDIGLIPQSSKIEVKTCLDSKEFIDNSVNKFSQIQKYYKKNNTLQSKENNKAIKELISMINNKKIDKTKFGFFIYKVSKDDDLKDLLIKNISELFLFINAVLFYLHKHYIDDTEVVTELYEKIIKNKKVYLDYPKFIFLKFFSKKIQFDTEVYEKDFLETNQNKWWLYKKEILSWMLYHNEKDKILSIETNDKNELLEQYIIKAKYDITTDLTLKEEFENTLINSDYLGNQILGVYLKYQRVFFKYKNNIKINKTISMYSPFYNKVINNKDFNFLNTELKKSHKDLTNNEIFFNEKIFYKQNEAYQLYNLFKMMLSSKNNNNYKSFIDTLDQLSHIITERILLIQNSDITLGNYGSELKNNTFLSETFFTLSQSFNKIHKIRNNELHPKDLKTGEFHSKKDEYDTKQSIINEYYNEWIEVIVEILNWYINKIK</sequence>
<keyword evidence="3" id="KW-0695">RNA-directed DNA polymerase</keyword>
<dbReference type="PANTHER" id="PTHR34047:SF8">
    <property type="entry name" value="PROTEIN YKFC"/>
    <property type="match status" value="1"/>
</dbReference>
<dbReference type="InterPro" id="IPR000477">
    <property type="entry name" value="RT_dom"/>
</dbReference>
<evidence type="ECO:0000313" key="3">
    <source>
        <dbReference type="EMBL" id="CAA6815550.1"/>
    </source>
</evidence>
<accession>A0A6S6SXV5</accession>
<dbReference type="SUPFAM" id="SSF56672">
    <property type="entry name" value="DNA/RNA polymerases"/>
    <property type="match status" value="1"/>
</dbReference>
<dbReference type="GO" id="GO:0003964">
    <property type="term" value="F:RNA-directed DNA polymerase activity"/>
    <property type="evidence" value="ECO:0007669"/>
    <property type="project" value="UniProtKB-KW"/>
</dbReference>
<dbReference type="PANTHER" id="PTHR34047">
    <property type="entry name" value="NUCLEAR INTRON MATURASE 1, MITOCHONDRIAL-RELATED"/>
    <property type="match status" value="1"/>
</dbReference>
<feature type="domain" description="Reverse transcriptase" evidence="2">
    <location>
        <begin position="55"/>
        <end position="305"/>
    </location>
</feature>
<evidence type="ECO:0000259" key="2">
    <source>
        <dbReference type="PROSITE" id="PS50878"/>
    </source>
</evidence>
<dbReference type="InterPro" id="IPR043502">
    <property type="entry name" value="DNA/RNA_pol_sf"/>
</dbReference>
<dbReference type="EMBL" id="CACVAW010000067">
    <property type="protein sequence ID" value="CAA6815550.1"/>
    <property type="molecule type" value="Genomic_DNA"/>
</dbReference>
<evidence type="ECO:0000256" key="1">
    <source>
        <dbReference type="ARBA" id="ARBA00034120"/>
    </source>
</evidence>
<comment type="similarity">
    <text evidence="1">Belongs to the bacterial reverse transcriptase family.</text>
</comment>